<evidence type="ECO:0000256" key="2">
    <source>
        <dbReference type="ARBA" id="ARBA00022942"/>
    </source>
</evidence>
<comment type="similarity">
    <text evidence="1">Belongs to the proteasome subunit S11 family.</text>
</comment>
<protein>
    <submittedName>
        <fullName evidence="4">26s proteasome non-ATPase regulatory subunit 13</fullName>
    </submittedName>
</protein>
<name>A0A0M0KBU2_9EUKA</name>
<feature type="domain" description="PCI" evidence="3">
    <location>
        <begin position="174"/>
        <end position="346"/>
    </location>
</feature>
<keyword evidence="2 4" id="KW-0647">Proteasome</keyword>
<evidence type="ECO:0000259" key="3">
    <source>
        <dbReference type="PROSITE" id="PS50250"/>
    </source>
</evidence>
<dbReference type="InterPro" id="IPR036390">
    <property type="entry name" value="WH_DNA-bd_sf"/>
</dbReference>
<dbReference type="PROSITE" id="PS50250">
    <property type="entry name" value="PCI"/>
    <property type="match status" value="1"/>
</dbReference>
<proteinExistence type="inferred from homology"/>
<dbReference type="GO" id="GO:0005829">
    <property type="term" value="C:cytosol"/>
    <property type="evidence" value="ECO:0007669"/>
    <property type="project" value="TreeGrafter"/>
</dbReference>
<dbReference type="InterPro" id="IPR054179">
    <property type="entry name" value="PSD13_N"/>
</dbReference>
<dbReference type="InterPro" id="IPR035298">
    <property type="entry name" value="PSMD13"/>
</dbReference>
<dbReference type="Pfam" id="PF01399">
    <property type="entry name" value="PCI"/>
    <property type="match status" value="1"/>
</dbReference>
<dbReference type="PANTHER" id="PTHR10539">
    <property type="entry name" value="26S PROTEASOME NON-ATPASE REGULATORY SUBUNIT 13"/>
    <property type="match status" value="1"/>
</dbReference>
<sequence>MQRKAILSFLEAKAADFPHVAGELVQMSELYTRKLWHQITLLLLAVSEMDGVGSLLQPLYETFVSDFKHRLNKLALARLQVAVTKQMGSLSQQTFFCTSCAEEAKKEDKQAHSYLLCELARMLLEGSEVAGAKERLDQAAEYLEGAAGVEAMVQASYYRAWASYYKIKGPAAEFYQKALLLLAYAPLEQMTQDEKLTISFDLGIAALVGEGLYNFGELLEHPVVATLEQTQFAWLADLLRAFNAGDIAQYEALVMAHRASLEDQPALLANTTFLKEKITLMFLTQMLFARIGPSGERTVPFQAIAEGARLQVSEVELLVMRALSLGLIRGTLDEVDQTLRVHWVQPRVLAKEQIGLMSERLKTWTETVQKTLVFLENETPEFATS</sequence>
<dbReference type="AlphaFoldDB" id="A0A0M0KBU2"/>
<dbReference type="SUPFAM" id="SSF46785">
    <property type="entry name" value="Winged helix' DNA-binding domain"/>
    <property type="match status" value="1"/>
</dbReference>
<evidence type="ECO:0000256" key="1">
    <source>
        <dbReference type="ARBA" id="ARBA00006207"/>
    </source>
</evidence>
<accession>A0A0M0KBU2</accession>
<dbReference type="EMBL" id="JWZX01000718">
    <property type="protein sequence ID" value="KOO35883.1"/>
    <property type="molecule type" value="Genomic_DNA"/>
</dbReference>
<evidence type="ECO:0000313" key="4">
    <source>
        <dbReference type="EMBL" id="KOO35883.1"/>
    </source>
</evidence>
<comment type="caution">
    <text evidence="4">The sequence shown here is derived from an EMBL/GenBank/DDBJ whole genome shotgun (WGS) entry which is preliminary data.</text>
</comment>
<reference evidence="5" key="1">
    <citation type="journal article" date="2015" name="PLoS Genet.">
        <title>Genome Sequence and Transcriptome Analyses of Chrysochromulina tobin: Metabolic Tools for Enhanced Algal Fitness in the Prominent Order Prymnesiales (Haptophyceae).</title>
        <authorList>
            <person name="Hovde B.T."/>
            <person name="Deodato C.R."/>
            <person name="Hunsperger H.M."/>
            <person name="Ryken S.A."/>
            <person name="Yost W."/>
            <person name="Jha R.K."/>
            <person name="Patterson J."/>
            <person name="Monnat R.J. Jr."/>
            <person name="Barlow S.B."/>
            <person name="Starkenburg S.R."/>
            <person name="Cattolico R.A."/>
        </authorList>
    </citation>
    <scope>NUCLEOTIDE SEQUENCE</scope>
    <source>
        <strain evidence="5">CCMP291</strain>
    </source>
</reference>
<evidence type="ECO:0000313" key="5">
    <source>
        <dbReference type="Proteomes" id="UP000037460"/>
    </source>
</evidence>
<dbReference type="SMART" id="SM00088">
    <property type="entry name" value="PINT"/>
    <property type="match status" value="1"/>
</dbReference>
<dbReference type="GO" id="GO:0006511">
    <property type="term" value="P:ubiquitin-dependent protein catabolic process"/>
    <property type="evidence" value="ECO:0007669"/>
    <property type="project" value="TreeGrafter"/>
</dbReference>
<dbReference type="PANTHER" id="PTHR10539:SF0">
    <property type="entry name" value="26S PROTEASOME NON-ATPASE REGULATORY SUBUNIT 13"/>
    <property type="match status" value="1"/>
</dbReference>
<dbReference type="GO" id="GO:0008541">
    <property type="term" value="C:proteasome regulatory particle, lid subcomplex"/>
    <property type="evidence" value="ECO:0007669"/>
    <property type="project" value="TreeGrafter"/>
</dbReference>
<gene>
    <name evidence="4" type="ORF">Ctob_014660</name>
</gene>
<organism evidence="4 5">
    <name type="scientific">Chrysochromulina tobinii</name>
    <dbReference type="NCBI Taxonomy" id="1460289"/>
    <lineage>
        <taxon>Eukaryota</taxon>
        <taxon>Haptista</taxon>
        <taxon>Haptophyta</taxon>
        <taxon>Prymnesiophyceae</taxon>
        <taxon>Prymnesiales</taxon>
        <taxon>Chrysochromulinaceae</taxon>
        <taxon>Chrysochromulina</taxon>
    </lineage>
</organism>
<dbReference type="InterPro" id="IPR000717">
    <property type="entry name" value="PCI_dom"/>
</dbReference>
<dbReference type="OrthoDB" id="1093at2759"/>
<dbReference type="Proteomes" id="UP000037460">
    <property type="component" value="Unassembled WGS sequence"/>
</dbReference>
<dbReference type="GO" id="GO:0005634">
    <property type="term" value="C:nucleus"/>
    <property type="evidence" value="ECO:0007669"/>
    <property type="project" value="TreeGrafter"/>
</dbReference>
<dbReference type="GO" id="GO:0005198">
    <property type="term" value="F:structural molecule activity"/>
    <property type="evidence" value="ECO:0007669"/>
    <property type="project" value="TreeGrafter"/>
</dbReference>
<keyword evidence="5" id="KW-1185">Reference proteome</keyword>
<dbReference type="Pfam" id="PF22037">
    <property type="entry name" value="PSD13_N"/>
    <property type="match status" value="1"/>
</dbReference>